<feature type="region of interest" description="Disordered" evidence="3">
    <location>
        <begin position="36"/>
        <end position="97"/>
    </location>
</feature>
<feature type="domain" description="FH2" evidence="4">
    <location>
        <begin position="727"/>
        <end position="1145"/>
    </location>
</feature>
<dbReference type="Gene3D" id="1.20.58.2220">
    <property type="entry name" value="Formin, FH2 domain"/>
    <property type="match status" value="1"/>
</dbReference>
<reference evidence="5" key="1">
    <citation type="submission" date="2015-11" db="EMBL/GenBank/DDBJ databases">
        <title>De novo transcriptome assembly of four potential Pierce s Disease insect vectors from Arizona vineyards.</title>
        <authorList>
            <person name="Tassone E.E."/>
        </authorList>
    </citation>
    <scope>NUCLEOTIDE SEQUENCE</scope>
</reference>
<feature type="compositionally biased region" description="Basic and acidic residues" evidence="3">
    <location>
        <begin position="1137"/>
        <end position="1157"/>
    </location>
</feature>
<evidence type="ECO:0000256" key="3">
    <source>
        <dbReference type="SAM" id="MobiDB-lite"/>
    </source>
</evidence>
<dbReference type="Pfam" id="PF02181">
    <property type="entry name" value="FH2"/>
    <property type="match status" value="1"/>
</dbReference>
<evidence type="ECO:0000256" key="1">
    <source>
        <dbReference type="ARBA" id="ARBA00005271"/>
    </source>
</evidence>
<feature type="compositionally biased region" description="Basic and acidic residues" evidence="3">
    <location>
        <begin position="423"/>
        <end position="432"/>
    </location>
</feature>
<feature type="compositionally biased region" description="Pro residues" evidence="3">
    <location>
        <begin position="567"/>
        <end position="715"/>
    </location>
</feature>
<feature type="region of interest" description="Disordered" evidence="3">
    <location>
        <begin position="511"/>
        <end position="550"/>
    </location>
</feature>
<dbReference type="AlphaFoldDB" id="A0A1B6I2T7"/>
<dbReference type="GO" id="GO:0030866">
    <property type="term" value="P:cortical actin cytoskeleton organization"/>
    <property type="evidence" value="ECO:0007669"/>
    <property type="project" value="TreeGrafter"/>
</dbReference>
<feature type="compositionally biased region" description="Basic and acidic residues" evidence="3">
    <location>
        <begin position="1164"/>
        <end position="1173"/>
    </location>
</feature>
<dbReference type="GO" id="GO:0005856">
    <property type="term" value="C:cytoskeleton"/>
    <property type="evidence" value="ECO:0007669"/>
    <property type="project" value="TreeGrafter"/>
</dbReference>
<dbReference type="PRINTS" id="PR01217">
    <property type="entry name" value="PRICHEXTENSN"/>
</dbReference>
<protein>
    <recommendedName>
        <fullName evidence="4">FH2 domain-containing protein</fullName>
    </recommendedName>
</protein>
<keyword evidence="2" id="KW-0175">Coiled coil</keyword>
<dbReference type="InterPro" id="IPR015425">
    <property type="entry name" value="FH2_Formin"/>
</dbReference>
<evidence type="ECO:0000313" key="5">
    <source>
        <dbReference type="EMBL" id="JAS81246.1"/>
    </source>
</evidence>
<feature type="region of interest" description="Disordered" evidence="3">
    <location>
        <begin position="1"/>
        <end position="23"/>
    </location>
</feature>
<proteinExistence type="inferred from homology"/>
<organism evidence="5">
    <name type="scientific">Homalodisca liturata</name>
    <dbReference type="NCBI Taxonomy" id="320908"/>
    <lineage>
        <taxon>Eukaryota</taxon>
        <taxon>Metazoa</taxon>
        <taxon>Ecdysozoa</taxon>
        <taxon>Arthropoda</taxon>
        <taxon>Hexapoda</taxon>
        <taxon>Insecta</taxon>
        <taxon>Pterygota</taxon>
        <taxon>Neoptera</taxon>
        <taxon>Paraneoptera</taxon>
        <taxon>Hemiptera</taxon>
        <taxon>Auchenorrhyncha</taxon>
        <taxon>Membracoidea</taxon>
        <taxon>Cicadellidae</taxon>
        <taxon>Cicadellinae</taxon>
        <taxon>Proconiini</taxon>
        <taxon>Homalodisca</taxon>
    </lineage>
</organism>
<gene>
    <name evidence="5" type="ORF">g.23977</name>
</gene>
<feature type="compositionally biased region" description="Polar residues" evidence="3">
    <location>
        <begin position="457"/>
        <end position="473"/>
    </location>
</feature>
<feature type="compositionally biased region" description="Basic and acidic residues" evidence="3">
    <location>
        <begin position="36"/>
        <end position="48"/>
    </location>
</feature>
<comment type="similarity">
    <text evidence="1">Belongs to the formin homology family. Cappuccino subfamily.</text>
</comment>
<feature type="compositionally biased region" description="Low complexity" evidence="3">
    <location>
        <begin position="434"/>
        <end position="448"/>
    </location>
</feature>
<accession>A0A1B6I2T7</accession>
<feature type="compositionally biased region" description="Polar residues" evidence="3">
    <location>
        <begin position="517"/>
        <end position="535"/>
    </location>
</feature>
<feature type="compositionally biased region" description="Polar residues" evidence="3">
    <location>
        <begin position="385"/>
        <end position="409"/>
    </location>
</feature>
<evidence type="ECO:0000256" key="2">
    <source>
        <dbReference type="SAM" id="Coils"/>
    </source>
</evidence>
<evidence type="ECO:0000259" key="4">
    <source>
        <dbReference type="PROSITE" id="PS51444"/>
    </source>
</evidence>
<name>A0A1B6I2T7_9HEMI</name>
<sequence length="1173" mass="128122">SKVEVRVSPTEETSSSDSVFTDPLVTPLCSLGSDYSDGKECGECRREEDDVTLTMETSEDEESTPVAGKRRLHSHSLDRLDEEAETPGTGKARTPENKTAFTVVRHRKVELPPTKLSEQCLINAAGKDAGSDFRRHSSVSDVPLDSNVLRKVASLTLDKATLEQKISKPKFVPEKLDFQLYEKFEGQMLINWFVSAFAEDHYLRQNLKTSDLRLLAAQFCTHLLAAGVLRQLPDKDVPQAEALFRPDLIYFWSHTEAVNAAPPTPGRLTSVAWPPPLSPSSLQGQDIEIQYNGKSTTLGTDEKQRESEKRLITELARTVQEQKQQIEELEAKIDKLMQEKERTKTLADIQSLVEGVKADFESPTREKTLSSTSPKNGESPRHKQSQNGHYSISSTTSRLESKIISSSKDPNSEGKFTSILITERVEPDRSRADPSTPLSPSSISVSLRSPDKKSPVENKSPQTATSRSPVKTFSENKIHATDADVSLNGSKHLDLEVLSSPSLVTANASSATSLTSPNVAASSISNDTPSSPTSELVSVPPPIPDSIPSSPSLLVSEKVLTSSSPVIPSPPPLLSGIPPPPPIPGIAPPPPPPPMPGMAPPPPPLPGVTIPPPPPMSGIAPPPPPIPGMIPPPPPPIPGMIPPPPPPIPGMIPPPPPPIPGMIPPPPPPIPGMGPPPPPGPPPPLAPLSMGIPPPPPTPGGLGPPPSPAPFPSPPVGGWNAQRATFRKQPLNPPVPMKPLYWTRVVVPPPVVEESQAPQNRSVPLWGELEEVKVDNIDEFAQLFSRQVIDKKSTKKKVVKPTKAQVAKILDSKRSQNVGILSQSLHVDFSEIENAIYNFDTSTVSLEALQQIYDVRATDEELALLRNHVASGSDQPLDKPEQFLLELADIPHFTERIACFMFQTEFSDSISGIGSKLNNIKSTCQFLMSSESLKTVLGIILALGNFMNGGNMQRGQADGFGLEILSKLKDVKSKDNSVTLLHFIVVSFMKKCGDAVAAEGKLPVPEPSDIDKAASVQFDDIETQLRNLDKKLNGCQTKMETVISKSLEENVQPFKDKMESFLSAAKKQLAEEFENCEECKRKFYITLKFYQFQPKGGMKEEEVAPKDFFPLWTPFCSDFKDLWQKEQQRIIKEKLKEAKKKQDERKQEIKKGKRDAGGLKSQLKKLEGKLMKT</sequence>
<dbReference type="PROSITE" id="PS51444">
    <property type="entry name" value="FH2"/>
    <property type="match status" value="1"/>
</dbReference>
<dbReference type="SUPFAM" id="SSF101447">
    <property type="entry name" value="Formin homology 2 domain (FH2 domain)"/>
    <property type="match status" value="1"/>
</dbReference>
<dbReference type="InterPro" id="IPR042201">
    <property type="entry name" value="FH2_Formin_sf"/>
</dbReference>
<dbReference type="GO" id="GO:0005737">
    <property type="term" value="C:cytoplasm"/>
    <property type="evidence" value="ECO:0007669"/>
    <property type="project" value="TreeGrafter"/>
</dbReference>
<feature type="region of interest" description="Disordered" evidence="3">
    <location>
        <begin position="1137"/>
        <end position="1173"/>
    </location>
</feature>
<feature type="coiled-coil region" evidence="2">
    <location>
        <begin position="305"/>
        <end position="346"/>
    </location>
</feature>
<feature type="non-terminal residue" evidence="5">
    <location>
        <position position="1"/>
    </location>
</feature>
<dbReference type="SMART" id="SM00498">
    <property type="entry name" value="FH2"/>
    <property type="match status" value="1"/>
</dbReference>
<dbReference type="EMBL" id="GECU01026460">
    <property type="protein sequence ID" value="JAS81246.1"/>
    <property type="molecule type" value="Transcribed_RNA"/>
</dbReference>
<dbReference type="GO" id="GO:0051015">
    <property type="term" value="F:actin filament binding"/>
    <property type="evidence" value="ECO:0007669"/>
    <property type="project" value="TreeGrafter"/>
</dbReference>
<dbReference type="PANTHER" id="PTHR45920">
    <property type="entry name" value="FORMIN HOMOLOGY 2 DOMAIN CONTAINING, ISOFORM I"/>
    <property type="match status" value="1"/>
</dbReference>
<feature type="region of interest" description="Disordered" evidence="3">
    <location>
        <begin position="358"/>
        <end position="477"/>
    </location>
</feature>
<feature type="compositionally biased region" description="Polar residues" evidence="3">
    <location>
        <begin position="10"/>
        <end position="19"/>
    </location>
</feature>
<feature type="compositionally biased region" description="Basic and acidic residues" evidence="3">
    <location>
        <begin position="358"/>
        <end position="368"/>
    </location>
</feature>
<feature type="region of interest" description="Disordered" evidence="3">
    <location>
        <begin position="562"/>
        <end position="721"/>
    </location>
</feature>
<dbReference type="PANTHER" id="PTHR45920:SF7">
    <property type="entry name" value="FORMIN-G"/>
    <property type="match status" value="1"/>
</dbReference>